<protein>
    <recommendedName>
        <fullName evidence="5">Inorganic phosphate transporter Pho88</fullName>
    </recommendedName>
</protein>
<organism evidence="3 4">
    <name type="scientific">Metarhizium humberi</name>
    <dbReference type="NCBI Taxonomy" id="2596975"/>
    <lineage>
        <taxon>Eukaryota</taxon>
        <taxon>Fungi</taxon>
        <taxon>Dikarya</taxon>
        <taxon>Ascomycota</taxon>
        <taxon>Pezizomycotina</taxon>
        <taxon>Sordariomycetes</taxon>
        <taxon>Hypocreomycetidae</taxon>
        <taxon>Hypocreales</taxon>
        <taxon>Clavicipitaceae</taxon>
        <taxon>Metarhizium</taxon>
    </lineage>
</organism>
<reference evidence="3 4" key="1">
    <citation type="submission" date="2020-07" db="EMBL/GenBank/DDBJ databases">
        <title>Metarhizium humberi genome.</title>
        <authorList>
            <person name="Lysoe E."/>
        </authorList>
    </citation>
    <scope>NUCLEOTIDE SEQUENCE [LARGE SCALE GENOMIC DNA]</scope>
    <source>
        <strain evidence="3 4">ESALQ1638</strain>
    </source>
</reference>
<dbReference type="GO" id="GO:0045047">
    <property type="term" value="P:protein targeting to ER"/>
    <property type="evidence" value="ECO:0007669"/>
    <property type="project" value="InterPro"/>
</dbReference>
<keyword evidence="2" id="KW-1133">Transmembrane helix</keyword>
<evidence type="ECO:0000256" key="1">
    <source>
        <dbReference type="SAM" id="MobiDB-lite"/>
    </source>
</evidence>
<feature type="region of interest" description="Disordered" evidence="1">
    <location>
        <begin position="185"/>
        <end position="214"/>
    </location>
</feature>
<dbReference type="PANTHER" id="PTHR28112">
    <property type="entry name" value="SRP-INDEPENDENT TARGETING PROTEIN 3"/>
    <property type="match status" value="1"/>
</dbReference>
<keyword evidence="2" id="KW-0812">Transmembrane</keyword>
<evidence type="ECO:0000256" key="2">
    <source>
        <dbReference type="SAM" id="Phobius"/>
    </source>
</evidence>
<dbReference type="InterPro" id="IPR012098">
    <property type="entry name" value="SND3_fun"/>
</dbReference>
<keyword evidence="4" id="KW-1185">Reference proteome</keyword>
<dbReference type="GO" id="GO:0005783">
    <property type="term" value="C:endoplasmic reticulum"/>
    <property type="evidence" value="ECO:0007669"/>
    <property type="project" value="InterPro"/>
</dbReference>
<dbReference type="PIRSF" id="PIRSF008756">
    <property type="entry name" value="P_tr_PHO88"/>
    <property type="match status" value="1"/>
</dbReference>
<evidence type="ECO:0000313" key="4">
    <source>
        <dbReference type="Proteomes" id="UP000764110"/>
    </source>
</evidence>
<dbReference type="Pfam" id="PF10032">
    <property type="entry name" value="Pho88"/>
    <property type="match status" value="1"/>
</dbReference>
<sequence length="214" mass="23630">MAGLNPQITNLVIMLGMMQVSKRIPFDDPNVLNTVRAVYLGSNVLIVLLYLYIGSQINKKKARTLVAVEYGAQQEKKLTPYTLDLTTLKYVEPPPMGSTEEGKLVTTTIQAYDKDQLRALFRGQMMGIAIMGFMHLYMKYTNPLLIQSILPVKSALESNLVKIHIYGQPASGDLKRPFKQAAGFMSAMQQGQAQSDKKAVEAAEKSGRGGAKEE</sequence>
<dbReference type="GO" id="GO:0005739">
    <property type="term" value="C:mitochondrion"/>
    <property type="evidence" value="ECO:0007669"/>
    <property type="project" value="TreeGrafter"/>
</dbReference>
<dbReference type="EMBL" id="JACEFI010000005">
    <property type="protein sequence ID" value="KAH0598224.1"/>
    <property type="molecule type" value="Genomic_DNA"/>
</dbReference>
<feature type="transmembrane region" description="Helical" evidence="2">
    <location>
        <begin position="37"/>
        <end position="53"/>
    </location>
</feature>
<gene>
    <name evidence="3" type="ORF">MHUMG1_03518</name>
</gene>
<accession>A0A9P8MFC1</accession>
<proteinExistence type="predicted"/>
<feature type="compositionally biased region" description="Basic and acidic residues" evidence="1">
    <location>
        <begin position="195"/>
        <end position="214"/>
    </location>
</feature>
<keyword evidence="2" id="KW-0472">Membrane</keyword>
<dbReference type="PANTHER" id="PTHR28112:SF1">
    <property type="entry name" value="SRP-INDEPENDENT TARGETING PROTEIN 3"/>
    <property type="match status" value="1"/>
</dbReference>
<evidence type="ECO:0008006" key="5">
    <source>
        <dbReference type="Google" id="ProtNLM"/>
    </source>
</evidence>
<dbReference type="AlphaFoldDB" id="A0A9P8MFC1"/>
<evidence type="ECO:0000313" key="3">
    <source>
        <dbReference type="EMBL" id="KAH0598224.1"/>
    </source>
</evidence>
<comment type="caution">
    <text evidence="3">The sequence shown here is derived from an EMBL/GenBank/DDBJ whole genome shotgun (WGS) entry which is preliminary data.</text>
</comment>
<name>A0A9P8MFC1_9HYPO</name>
<feature type="transmembrane region" description="Helical" evidence="2">
    <location>
        <begin position="119"/>
        <end position="138"/>
    </location>
</feature>
<dbReference type="Proteomes" id="UP000764110">
    <property type="component" value="Unassembled WGS sequence"/>
</dbReference>